<evidence type="ECO:0000256" key="1">
    <source>
        <dbReference type="SAM" id="MobiDB-lite"/>
    </source>
</evidence>
<organism evidence="3">
    <name type="scientific">Ixodes ricinus</name>
    <name type="common">Common tick</name>
    <name type="synonym">Acarus ricinus</name>
    <dbReference type="NCBI Taxonomy" id="34613"/>
    <lineage>
        <taxon>Eukaryota</taxon>
        <taxon>Metazoa</taxon>
        <taxon>Ecdysozoa</taxon>
        <taxon>Arthropoda</taxon>
        <taxon>Chelicerata</taxon>
        <taxon>Arachnida</taxon>
        <taxon>Acari</taxon>
        <taxon>Parasitiformes</taxon>
        <taxon>Ixodida</taxon>
        <taxon>Ixodoidea</taxon>
        <taxon>Ixodidae</taxon>
        <taxon>Ixodinae</taxon>
        <taxon>Ixodes</taxon>
    </lineage>
</organism>
<keyword evidence="2" id="KW-0472">Membrane</keyword>
<evidence type="ECO:0000313" key="3">
    <source>
        <dbReference type="EMBL" id="MXU89798.1"/>
    </source>
</evidence>
<dbReference type="EMBL" id="GIFC01007715">
    <property type="protein sequence ID" value="MXU89798.1"/>
    <property type="molecule type" value="Transcribed_RNA"/>
</dbReference>
<keyword evidence="2" id="KW-0812">Transmembrane</keyword>
<proteinExistence type="predicted"/>
<keyword evidence="2" id="KW-1133">Transmembrane helix</keyword>
<reference evidence="3" key="1">
    <citation type="submission" date="2019-12" db="EMBL/GenBank/DDBJ databases">
        <title>An insight into the sialome of adult female Ixodes ricinus ticks feeding for 6 days.</title>
        <authorList>
            <person name="Perner J."/>
            <person name="Ribeiro J.M.C."/>
        </authorList>
    </citation>
    <scope>NUCLEOTIDE SEQUENCE</scope>
    <source>
        <strain evidence="3">Semi-engorged</strain>
        <tissue evidence="3">Salivary glands</tissue>
    </source>
</reference>
<feature type="transmembrane region" description="Helical" evidence="2">
    <location>
        <begin position="16"/>
        <end position="40"/>
    </location>
</feature>
<sequence length="110" mass="11467">MAVTSQSSVGWMPSTYGPSSACCLLLVVGGGSLAAFLAVLRCARETAVCQSPPVSASAGSPEAQDAGKSECGASSRVSLDERRRLPVVDEELYASRAHRRPWVWSLGVLG</sequence>
<dbReference type="AlphaFoldDB" id="A0A6B0UJP1"/>
<name>A0A6B0UJP1_IXORI</name>
<accession>A0A6B0UJP1</accession>
<feature type="region of interest" description="Disordered" evidence="1">
    <location>
        <begin position="51"/>
        <end position="77"/>
    </location>
</feature>
<protein>
    <submittedName>
        <fullName evidence="3">Uncharacterized protein</fullName>
    </submittedName>
</protein>
<evidence type="ECO:0000256" key="2">
    <source>
        <dbReference type="SAM" id="Phobius"/>
    </source>
</evidence>